<organism evidence="2 3">
    <name type="scientific">Mesorhizobium captivum</name>
    <dbReference type="NCBI Taxonomy" id="3072319"/>
    <lineage>
        <taxon>Bacteria</taxon>
        <taxon>Pseudomonadati</taxon>
        <taxon>Pseudomonadota</taxon>
        <taxon>Alphaproteobacteria</taxon>
        <taxon>Hyphomicrobiales</taxon>
        <taxon>Phyllobacteriaceae</taxon>
        <taxon>Mesorhizobium</taxon>
    </lineage>
</organism>
<evidence type="ECO:0000313" key="3">
    <source>
        <dbReference type="Proteomes" id="UP001271249"/>
    </source>
</evidence>
<dbReference type="Proteomes" id="UP001271249">
    <property type="component" value="Unassembled WGS sequence"/>
</dbReference>
<name>A0ABU4Z2K5_9HYPH</name>
<proteinExistence type="predicted"/>
<sequence>MTGKARLPRDGAANQQKTPKCLQSKGFKAQTSKECAGSAALHKAAERLEVNWFARENSIETTV</sequence>
<reference evidence="2 3" key="1">
    <citation type="submission" date="2023-08" db="EMBL/GenBank/DDBJ databases">
        <title>Implementing the SeqCode for naming new Mesorhizobium species isolated from Vachellia karroo root nodules.</title>
        <authorList>
            <person name="Van Lill M."/>
        </authorList>
    </citation>
    <scope>NUCLEOTIDE SEQUENCE [LARGE SCALE GENOMIC DNA]</scope>
    <source>
        <strain evidence="2 3">VK22B</strain>
    </source>
</reference>
<comment type="caution">
    <text evidence="2">The sequence shown here is derived from an EMBL/GenBank/DDBJ whole genome shotgun (WGS) entry which is preliminary data.</text>
</comment>
<feature type="region of interest" description="Disordered" evidence="1">
    <location>
        <begin position="1"/>
        <end position="25"/>
    </location>
</feature>
<dbReference type="EMBL" id="JAVIJC010000018">
    <property type="protein sequence ID" value="MDX8493467.1"/>
    <property type="molecule type" value="Genomic_DNA"/>
</dbReference>
<keyword evidence="3" id="KW-1185">Reference proteome</keyword>
<evidence type="ECO:0000313" key="2">
    <source>
        <dbReference type="EMBL" id="MDX8493467.1"/>
    </source>
</evidence>
<evidence type="ECO:0000256" key="1">
    <source>
        <dbReference type="SAM" id="MobiDB-lite"/>
    </source>
</evidence>
<accession>A0ABU4Z2K5</accession>
<dbReference type="RefSeq" id="WP_320227399.1">
    <property type="nucleotide sequence ID" value="NZ_JAVIJB010000015.1"/>
</dbReference>
<gene>
    <name evidence="2" type="ORF">RFN29_18015</name>
</gene>
<protein>
    <submittedName>
        <fullName evidence="2">Uncharacterized protein</fullName>
    </submittedName>
</protein>